<name>A0ABR4AEC9_9LECA</name>
<keyword evidence="1" id="KW-1133">Transmembrane helix</keyword>
<keyword evidence="4" id="KW-1185">Reference proteome</keyword>
<protein>
    <submittedName>
        <fullName evidence="3">Uncharacterized protein</fullName>
    </submittedName>
</protein>
<comment type="caution">
    <text evidence="3">The sequence shown here is derived from an EMBL/GenBank/DDBJ whole genome shotgun (WGS) entry which is preliminary data.</text>
</comment>
<evidence type="ECO:0000313" key="4">
    <source>
        <dbReference type="Proteomes" id="UP001590950"/>
    </source>
</evidence>
<feature type="chain" id="PRO_5045168313" evidence="2">
    <location>
        <begin position="19"/>
        <end position="168"/>
    </location>
</feature>
<keyword evidence="2" id="KW-0732">Signal</keyword>
<evidence type="ECO:0000256" key="2">
    <source>
        <dbReference type="SAM" id="SignalP"/>
    </source>
</evidence>
<feature type="signal peptide" evidence="2">
    <location>
        <begin position="1"/>
        <end position="18"/>
    </location>
</feature>
<gene>
    <name evidence="3" type="ORF">N7G274_003346</name>
</gene>
<feature type="transmembrane region" description="Helical" evidence="1">
    <location>
        <begin position="100"/>
        <end position="124"/>
    </location>
</feature>
<reference evidence="3 4" key="1">
    <citation type="submission" date="2024-09" db="EMBL/GenBank/DDBJ databases">
        <title>Rethinking Asexuality: The Enigmatic Case of Functional Sexual Genes in Lepraria (Stereocaulaceae).</title>
        <authorList>
            <person name="Doellman M."/>
            <person name="Sun Y."/>
            <person name="Barcenas-Pena A."/>
            <person name="Lumbsch H.T."/>
            <person name="Grewe F."/>
        </authorList>
    </citation>
    <scope>NUCLEOTIDE SEQUENCE [LARGE SCALE GENOMIC DNA]</scope>
    <source>
        <strain evidence="3 4">Mercado 3170</strain>
    </source>
</reference>
<dbReference type="Proteomes" id="UP001590950">
    <property type="component" value="Unassembled WGS sequence"/>
</dbReference>
<dbReference type="EMBL" id="JBEFKJ010000010">
    <property type="protein sequence ID" value="KAL2043826.1"/>
    <property type="molecule type" value="Genomic_DNA"/>
</dbReference>
<accession>A0ABR4AEC9</accession>
<organism evidence="3 4">
    <name type="scientific">Stereocaulon virgatum</name>
    <dbReference type="NCBI Taxonomy" id="373712"/>
    <lineage>
        <taxon>Eukaryota</taxon>
        <taxon>Fungi</taxon>
        <taxon>Dikarya</taxon>
        <taxon>Ascomycota</taxon>
        <taxon>Pezizomycotina</taxon>
        <taxon>Lecanoromycetes</taxon>
        <taxon>OSLEUM clade</taxon>
        <taxon>Lecanoromycetidae</taxon>
        <taxon>Lecanorales</taxon>
        <taxon>Lecanorineae</taxon>
        <taxon>Stereocaulaceae</taxon>
        <taxon>Stereocaulon</taxon>
    </lineage>
</organism>
<sequence>MLCTLIIAFCAFAPAAIATITHHTTSTSSAASKSTPSLHLSSMGLTSRATTAAAASPVVSSSLANRQTPLSTLTTLAKPSAGAIASSSYSSSGLSSSAKLAISLSVPVGILSLVIVTVGFYWGFKYRHEAAMRAMHQEEEEPFQGFPGDKDPELLYEQGWHPPAIGYL</sequence>
<evidence type="ECO:0000313" key="3">
    <source>
        <dbReference type="EMBL" id="KAL2043826.1"/>
    </source>
</evidence>
<keyword evidence="1" id="KW-0472">Membrane</keyword>
<keyword evidence="1" id="KW-0812">Transmembrane</keyword>
<evidence type="ECO:0000256" key="1">
    <source>
        <dbReference type="SAM" id="Phobius"/>
    </source>
</evidence>
<proteinExistence type="predicted"/>